<protein>
    <submittedName>
        <fullName evidence="1">Uncharacterized protein</fullName>
    </submittedName>
</protein>
<dbReference type="EMBL" id="CM018035">
    <property type="protein sequence ID" value="KAA8542849.1"/>
    <property type="molecule type" value="Genomic_DNA"/>
</dbReference>
<keyword evidence="2" id="KW-1185">Reference proteome</keyword>
<reference evidence="1 2" key="1">
    <citation type="submission" date="2019-09" db="EMBL/GenBank/DDBJ databases">
        <title>A chromosome-level genome assembly of the Chinese tupelo Nyssa sinensis.</title>
        <authorList>
            <person name="Yang X."/>
            <person name="Kang M."/>
            <person name="Yang Y."/>
            <person name="Xiong H."/>
            <person name="Wang M."/>
            <person name="Zhang Z."/>
            <person name="Wang Z."/>
            <person name="Wu H."/>
            <person name="Ma T."/>
            <person name="Liu J."/>
            <person name="Xi Z."/>
        </authorList>
    </citation>
    <scope>NUCLEOTIDE SEQUENCE [LARGE SCALE GENOMIC DNA]</scope>
    <source>
        <strain evidence="1">J267</strain>
        <tissue evidence="1">Leaf</tissue>
    </source>
</reference>
<organism evidence="1 2">
    <name type="scientific">Nyssa sinensis</name>
    <dbReference type="NCBI Taxonomy" id="561372"/>
    <lineage>
        <taxon>Eukaryota</taxon>
        <taxon>Viridiplantae</taxon>
        <taxon>Streptophyta</taxon>
        <taxon>Embryophyta</taxon>
        <taxon>Tracheophyta</taxon>
        <taxon>Spermatophyta</taxon>
        <taxon>Magnoliopsida</taxon>
        <taxon>eudicotyledons</taxon>
        <taxon>Gunneridae</taxon>
        <taxon>Pentapetalae</taxon>
        <taxon>asterids</taxon>
        <taxon>Cornales</taxon>
        <taxon>Nyssaceae</taxon>
        <taxon>Nyssa</taxon>
    </lineage>
</organism>
<dbReference type="AlphaFoldDB" id="A0A5J5BJ92"/>
<name>A0A5J5BJ92_9ASTE</name>
<gene>
    <name evidence="1" type="ORF">F0562_024001</name>
</gene>
<evidence type="ECO:0000313" key="1">
    <source>
        <dbReference type="EMBL" id="KAA8542849.1"/>
    </source>
</evidence>
<dbReference type="Proteomes" id="UP000325577">
    <property type="component" value="Linkage Group LG12"/>
</dbReference>
<accession>A0A5J5BJ92</accession>
<proteinExistence type="predicted"/>
<sequence length="102" mass="11740">MNGSAGLRTNGLDSMVDRCSHLPVVVRYRVERKQPTEKGKERLGQQAANQKEWKKPWQLRTEVNIRNCVGNVSGLRQDGMVVQIGVYEYWVSVMGFWQSCRN</sequence>
<evidence type="ECO:0000313" key="2">
    <source>
        <dbReference type="Proteomes" id="UP000325577"/>
    </source>
</evidence>